<evidence type="ECO:0000259" key="3">
    <source>
        <dbReference type="PROSITE" id="PS01031"/>
    </source>
</evidence>
<protein>
    <submittedName>
        <fullName evidence="4">Molecular chaperone Hsp20</fullName>
    </submittedName>
</protein>
<name>A0A9X6WVX5_BACCE</name>
<dbReference type="PANTHER" id="PTHR11527">
    <property type="entry name" value="HEAT-SHOCK PROTEIN 20 FAMILY MEMBER"/>
    <property type="match status" value="1"/>
</dbReference>
<dbReference type="InterPro" id="IPR031107">
    <property type="entry name" value="Small_HSP"/>
</dbReference>
<accession>A0A9X6WVX5</accession>
<dbReference type="Pfam" id="PF00011">
    <property type="entry name" value="HSP20"/>
    <property type="match status" value="1"/>
</dbReference>
<evidence type="ECO:0000313" key="5">
    <source>
        <dbReference type="Proteomes" id="UP000224413"/>
    </source>
</evidence>
<dbReference type="AlphaFoldDB" id="A0A9X6WVX5"/>
<dbReference type="Proteomes" id="UP000224413">
    <property type="component" value="Unassembled WGS sequence"/>
</dbReference>
<evidence type="ECO:0000256" key="1">
    <source>
        <dbReference type="PROSITE-ProRule" id="PRU00285"/>
    </source>
</evidence>
<reference evidence="4 5" key="1">
    <citation type="submission" date="2017-09" db="EMBL/GenBank/DDBJ databases">
        <title>Large-scale bioinformatics analysis of Bacillus genomes uncovers conserved roles of natural products in bacterial physiology.</title>
        <authorList>
            <consortium name="Agbiome Team Llc"/>
            <person name="Bleich R.M."/>
            <person name="Grubbs K.J."/>
            <person name="Santa Maria K.C."/>
            <person name="Allen S.E."/>
            <person name="Farag S."/>
            <person name="Shank E.A."/>
            <person name="Bowers A."/>
        </authorList>
    </citation>
    <scope>NUCLEOTIDE SEQUENCE [LARGE SCALE GENOMIC DNA]</scope>
    <source>
        <strain evidence="4 5">AFS083741</strain>
    </source>
</reference>
<dbReference type="CDD" id="cd06471">
    <property type="entry name" value="ACD_LpsHSP_like"/>
    <property type="match status" value="1"/>
</dbReference>
<evidence type="ECO:0000313" key="4">
    <source>
        <dbReference type="EMBL" id="PFK06855.1"/>
    </source>
</evidence>
<comment type="similarity">
    <text evidence="1 2">Belongs to the small heat shock protein (HSP20) family.</text>
</comment>
<dbReference type="Gene3D" id="2.60.40.790">
    <property type="match status" value="1"/>
</dbReference>
<comment type="caution">
    <text evidence="4">The sequence shown here is derived from an EMBL/GenBank/DDBJ whole genome shotgun (WGS) entry which is preliminary data.</text>
</comment>
<gene>
    <name evidence="4" type="ORF">COI98_29625</name>
</gene>
<evidence type="ECO:0000256" key="2">
    <source>
        <dbReference type="RuleBase" id="RU003616"/>
    </source>
</evidence>
<feature type="domain" description="SHSP" evidence="3">
    <location>
        <begin position="32"/>
        <end position="147"/>
    </location>
</feature>
<dbReference type="PROSITE" id="PS01031">
    <property type="entry name" value="SHSP"/>
    <property type="match status" value="1"/>
</dbReference>
<proteinExistence type="inferred from homology"/>
<dbReference type="EMBL" id="NUWJ01000336">
    <property type="protein sequence ID" value="PFK06855.1"/>
    <property type="molecule type" value="Genomic_DNA"/>
</dbReference>
<dbReference type="InterPro" id="IPR002068">
    <property type="entry name" value="A-crystallin/Hsp20_dom"/>
</dbReference>
<organism evidence="4 5">
    <name type="scientific">Bacillus cereus</name>
    <dbReference type="NCBI Taxonomy" id="1396"/>
    <lineage>
        <taxon>Bacteria</taxon>
        <taxon>Bacillati</taxon>
        <taxon>Bacillota</taxon>
        <taxon>Bacilli</taxon>
        <taxon>Bacillales</taxon>
        <taxon>Bacillaceae</taxon>
        <taxon>Bacillus</taxon>
        <taxon>Bacillus cereus group</taxon>
    </lineage>
</organism>
<dbReference type="InterPro" id="IPR008978">
    <property type="entry name" value="HSP20-like_chaperone"/>
</dbReference>
<sequence>MRNLFPEITKRQNGIFDFGPSLLEGMTDAFFKPLNMDTFKVDVHEQSGKYTVKADLPGFQKENIQVDFEQDILTIQATNHNEVEEKDENGTYICKERSIGSVTRRFNFKQVEEENVKANYKDGVLTIELPKLKEEKSSKTTINIEKKS</sequence>
<dbReference type="RefSeq" id="WP_098584534.1">
    <property type="nucleotide sequence ID" value="NZ_NUWJ01000336.1"/>
</dbReference>
<dbReference type="SUPFAM" id="SSF49764">
    <property type="entry name" value="HSP20-like chaperones"/>
    <property type="match status" value="1"/>
</dbReference>